<dbReference type="EMBL" id="NMUH01000272">
    <property type="protein sequence ID" value="MQL75947.1"/>
    <property type="molecule type" value="Genomic_DNA"/>
</dbReference>
<dbReference type="PANTHER" id="PTHR46951">
    <property type="entry name" value="BED-TYPE DOMAIN-CONTAINING PROTEIN"/>
    <property type="match status" value="1"/>
</dbReference>
<reference evidence="2" key="1">
    <citation type="submission" date="2017-07" db="EMBL/GenBank/DDBJ databases">
        <title>Taro Niue Genome Assembly and Annotation.</title>
        <authorList>
            <person name="Atibalentja N."/>
            <person name="Keating K."/>
            <person name="Fields C.J."/>
        </authorList>
    </citation>
    <scope>NUCLEOTIDE SEQUENCE</scope>
    <source>
        <strain evidence="2">Niue_2</strain>
        <tissue evidence="2">Leaf</tissue>
    </source>
</reference>
<organism evidence="2 3">
    <name type="scientific">Colocasia esculenta</name>
    <name type="common">Wild taro</name>
    <name type="synonym">Arum esculentum</name>
    <dbReference type="NCBI Taxonomy" id="4460"/>
    <lineage>
        <taxon>Eukaryota</taxon>
        <taxon>Viridiplantae</taxon>
        <taxon>Streptophyta</taxon>
        <taxon>Embryophyta</taxon>
        <taxon>Tracheophyta</taxon>
        <taxon>Spermatophyta</taxon>
        <taxon>Magnoliopsida</taxon>
        <taxon>Liliopsida</taxon>
        <taxon>Araceae</taxon>
        <taxon>Aroideae</taxon>
        <taxon>Colocasieae</taxon>
        <taxon>Colocasia</taxon>
    </lineage>
</organism>
<protein>
    <recommendedName>
        <fullName evidence="4">BED-type domain-containing protein</fullName>
    </recommendedName>
</protein>
<proteinExistence type="predicted"/>
<accession>A0A843U1J4</accession>
<evidence type="ECO:0008006" key="4">
    <source>
        <dbReference type="Google" id="ProtNLM"/>
    </source>
</evidence>
<evidence type="ECO:0000313" key="2">
    <source>
        <dbReference type="EMBL" id="MQL75947.1"/>
    </source>
</evidence>
<name>A0A843U1J4_COLES</name>
<dbReference type="PANTHER" id="PTHR46951:SF2">
    <property type="entry name" value="BED-TYPE DOMAIN-CONTAINING PROTEIN"/>
    <property type="match status" value="1"/>
</dbReference>
<dbReference type="Proteomes" id="UP000652761">
    <property type="component" value="Unassembled WGS sequence"/>
</dbReference>
<evidence type="ECO:0000313" key="3">
    <source>
        <dbReference type="Proteomes" id="UP000652761"/>
    </source>
</evidence>
<gene>
    <name evidence="2" type="ORF">Taro_008317</name>
</gene>
<sequence>MLGSRHNFKCNYCSFTEQGGGVSRLKKHLAGGRLAGYHDVQGCKMVPSEVKKLMIEHLKHVRAETTRKRANKEMQERIISGRERDEDIEDEVEMYAEYVPDLDVQERRARAQSRAETWEGDQRAAHRVSFQGAQHEVGSGSGSGSAVVLLQMLEVTVVVMVEVEVVTVVKFRPGGRGGGSPVDSHSYDTMISDFERMSTQESVGSYGGHNYHPEFTSTDYSSGYGPYSGYTATSGYLGPSPYMYPPTFSVPVPVQVFAPVKDVQMAQLNVVHPGYQVWDYYLSQFRQRYHTMMTWDEYPSFVSQTKGHHIIGELSSESDESESVPSQSQWNSYDPYQQGHWGY</sequence>
<comment type="caution">
    <text evidence="2">The sequence shown here is derived from an EMBL/GenBank/DDBJ whole genome shotgun (WGS) entry which is preliminary data.</text>
</comment>
<dbReference type="AlphaFoldDB" id="A0A843U1J4"/>
<keyword evidence="3" id="KW-1185">Reference proteome</keyword>
<feature type="region of interest" description="Disordered" evidence="1">
    <location>
        <begin position="314"/>
        <end position="343"/>
    </location>
</feature>
<evidence type="ECO:0000256" key="1">
    <source>
        <dbReference type="SAM" id="MobiDB-lite"/>
    </source>
</evidence>